<proteinExistence type="predicted"/>
<name>J3LW02_ORYBR</name>
<reference evidence="1" key="1">
    <citation type="journal article" date="2013" name="Nat. Commun.">
        <title>Whole-genome sequencing of Oryza brachyantha reveals mechanisms underlying Oryza genome evolution.</title>
        <authorList>
            <person name="Chen J."/>
            <person name="Huang Q."/>
            <person name="Gao D."/>
            <person name="Wang J."/>
            <person name="Lang Y."/>
            <person name="Liu T."/>
            <person name="Li B."/>
            <person name="Bai Z."/>
            <person name="Luis Goicoechea J."/>
            <person name="Liang C."/>
            <person name="Chen C."/>
            <person name="Zhang W."/>
            <person name="Sun S."/>
            <person name="Liao Y."/>
            <person name="Zhang X."/>
            <person name="Yang L."/>
            <person name="Song C."/>
            <person name="Wang M."/>
            <person name="Shi J."/>
            <person name="Liu G."/>
            <person name="Liu J."/>
            <person name="Zhou H."/>
            <person name="Zhou W."/>
            <person name="Yu Q."/>
            <person name="An N."/>
            <person name="Chen Y."/>
            <person name="Cai Q."/>
            <person name="Wang B."/>
            <person name="Liu B."/>
            <person name="Min J."/>
            <person name="Huang Y."/>
            <person name="Wu H."/>
            <person name="Li Z."/>
            <person name="Zhang Y."/>
            <person name="Yin Y."/>
            <person name="Song W."/>
            <person name="Jiang J."/>
            <person name="Jackson S.A."/>
            <person name="Wing R.A."/>
            <person name="Wang J."/>
            <person name="Chen M."/>
        </authorList>
    </citation>
    <scope>NUCLEOTIDE SEQUENCE [LARGE SCALE GENOMIC DNA]</scope>
    <source>
        <strain evidence="1">cv. IRGC 101232</strain>
    </source>
</reference>
<keyword evidence="2" id="KW-1185">Reference proteome</keyword>
<evidence type="ECO:0000313" key="1">
    <source>
        <dbReference type="EnsemblPlants" id="OB04G13270.1"/>
    </source>
</evidence>
<dbReference type="Gramene" id="OB04G13270.1">
    <property type="protein sequence ID" value="OB04G13270.1"/>
    <property type="gene ID" value="OB04G13270"/>
</dbReference>
<sequence>MFLCLSYEKIVHVPTHKTCRFEATVMPLHHIHYFMLTQTNISQFHCIFLLGIANLTVRPQERHLILCCQRMTMLGLKLHNKPIASLLIKFD</sequence>
<dbReference type="AlphaFoldDB" id="J3LW02"/>
<evidence type="ECO:0000313" key="2">
    <source>
        <dbReference type="Proteomes" id="UP000006038"/>
    </source>
</evidence>
<reference evidence="1" key="2">
    <citation type="submission" date="2013-04" db="UniProtKB">
        <authorList>
            <consortium name="EnsemblPlants"/>
        </authorList>
    </citation>
    <scope>IDENTIFICATION</scope>
</reference>
<dbReference type="Proteomes" id="UP000006038">
    <property type="component" value="Chromosome 4"/>
</dbReference>
<dbReference type="EnsemblPlants" id="OB04G13270.1">
    <property type="protein sequence ID" value="OB04G13270.1"/>
    <property type="gene ID" value="OB04G13270"/>
</dbReference>
<dbReference type="HOGENOM" id="CLU_2430601_0_0_1"/>
<organism evidence="1">
    <name type="scientific">Oryza brachyantha</name>
    <name type="common">malo sina</name>
    <dbReference type="NCBI Taxonomy" id="4533"/>
    <lineage>
        <taxon>Eukaryota</taxon>
        <taxon>Viridiplantae</taxon>
        <taxon>Streptophyta</taxon>
        <taxon>Embryophyta</taxon>
        <taxon>Tracheophyta</taxon>
        <taxon>Spermatophyta</taxon>
        <taxon>Magnoliopsida</taxon>
        <taxon>Liliopsida</taxon>
        <taxon>Poales</taxon>
        <taxon>Poaceae</taxon>
        <taxon>BOP clade</taxon>
        <taxon>Oryzoideae</taxon>
        <taxon>Oryzeae</taxon>
        <taxon>Oryzinae</taxon>
        <taxon>Oryza</taxon>
    </lineage>
</organism>
<protein>
    <submittedName>
        <fullName evidence="1">Uncharacterized protein</fullName>
    </submittedName>
</protein>
<accession>J3LW02</accession>